<dbReference type="PANTHER" id="PTHR30154:SF34">
    <property type="entry name" value="TRANSCRIPTIONAL REGULATOR AZLB"/>
    <property type="match status" value="1"/>
</dbReference>
<name>A0ABP4A6D1_9ACTN</name>
<evidence type="ECO:0000313" key="2">
    <source>
        <dbReference type="EMBL" id="GAA0932151.1"/>
    </source>
</evidence>
<dbReference type="Gene3D" id="3.30.70.920">
    <property type="match status" value="1"/>
</dbReference>
<dbReference type="PANTHER" id="PTHR30154">
    <property type="entry name" value="LEUCINE-RESPONSIVE REGULATORY PROTEIN"/>
    <property type="match status" value="1"/>
</dbReference>
<dbReference type="InterPro" id="IPR019887">
    <property type="entry name" value="Tscrpt_reg_AsnC/Lrp_C"/>
</dbReference>
<reference evidence="3" key="1">
    <citation type="journal article" date="2019" name="Int. J. Syst. Evol. Microbiol.">
        <title>The Global Catalogue of Microorganisms (GCM) 10K type strain sequencing project: providing services to taxonomists for standard genome sequencing and annotation.</title>
        <authorList>
            <consortium name="The Broad Institute Genomics Platform"/>
            <consortium name="The Broad Institute Genome Sequencing Center for Infectious Disease"/>
            <person name="Wu L."/>
            <person name="Ma J."/>
        </authorList>
    </citation>
    <scope>NUCLEOTIDE SEQUENCE [LARGE SCALE GENOMIC DNA]</scope>
    <source>
        <strain evidence="3">JCM 11136</strain>
    </source>
</reference>
<organism evidence="2 3">
    <name type="scientific">Nonomuraea longicatena</name>
    <dbReference type="NCBI Taxonomy" id="83682"/>
    <lineage>
        <taxon>Bacteria</taxon>
        <taxon>Bacillati</taxon>
        <taxon>Actinomycetota</taxon>
        <taxon>Actinomycetes</taxon>
        <taxon>Streptosporangiales</taxon>
        <taxon>Streptosporangiaceae</taxon>
        <taxon>Nonomuraea</taxon>
    </lineage>
</organism>
<keyword evidence="3" id="KW-1185">Reference proteome</keyword>
<dbReference type="EMBL" id="BAAAHQ010000017">
    <property type="protein sequence ID" value="GAA0932151.1"/>
    <property type="molecule type" value="Genomic_DNA"/>
</dbReference>
<feature type="domain" description="Transcription regulator AsnC/Lrp ligand binding" evidence="1">
    <location>
        <begin position="9"/>
        <end position="79"/>
    </location>
</feature>
<protein>
    <submittedName>
        <fullName evidence="2">Lrp/AsnC ligand binding domain-containing protein</fullName>
    </submittedName>
</protein>
<accession>A0ABP4A6D1</accession>
<dbReference type="Proteomes" id="UP001501578">
    <property type="component" value="Unassembled WGS sequence"/>
</dbReference>
<gene>
    <name evidence="2" type="ORF">GCM10009560_37610</name>
</gene>
<dbReference type="InterPro" id="IPR011008">
    <property type="entry name" value="Dimeric_a/b-barrel"/>
</dbReference>
<proteinExistence type="predicted"/>
<dbReference type="Pfam" id="PF01037">
    <property type="entry name" value="AsnC_trans_reg"/>
    <property type="match status" value="1"/>
</dbReference>
<evidence type="ECO:0000313" key="3">
    <source>
        <dbReference type="Proteomes" id="UP001501578"/>
    </source>
</evidence>
<evidence type="ECO:0000259" key="1">
    <source>
        <dbReference type="Pfam" id="PF01037"/>
    </source>
</evidence>
<comment type="caution">
    <text evidence="2">The sequence shown here is derived from an EMBL/GenBank/DDBJ whole genome shotgun (WGS) entry which is preliminary data.</text>
</comment>
<dbReference type="SUPFAM" id="SSF54909">
    <property type="entry name" value="Dimeric alpha+beta barrel"/>
    <property type="match status" value="1"/>
</dbReference>
<sequence length="98" mass="10710">MADMVTAIVHINAEVDRIPEVAQTIAAIDGVSEVYSITGEYDLLAMVRVAAYEQVAEVIPGRLNKVPGVLHTETHIAFRAYSRHDLESTFSIGLPETD</sequence>